<proteinExistence type="inferred from homology"/>
<keyword evidence="4" id="KW-0749">Sporulation</keyword>
<accession>A0A0T6LR86</accession>
<evidence type="ECO:0000256" key="2">
    <source>
        <dbReference type="ARBA" id="ARBA00009323"/>
    </source>
</evidence>
<reference evidence="7 8" key="1">
    <citation type="submission" date="2015-10" db="EMBL/GenBank/DDBJ databases">
        <title>Draft genome sequence of pyrrolomycin-producing Streptomyces vitaminophilus.</title>
        <authorList>
            <person name="Graham D.E."/>
            <person name="Mahan K.M."/>
            <person name="Klingeman D.M."/>
            <person name="Hettich R.L."/>
            <person name="Parry R.J."/>
        </authorList>
    </citation>
    <scope>NUCLEOTIDE SEQUENCE [LARGE SCALE GENOMIC DNA]</scope>
    <source>
        <strain evidence="7 8">ATCC 31673</strain>
    </source>
</reference>
<comment type="subcellular location">
    <subcellularLocation>
        <location evidence="1">Cell septum</location>
    </subcellularLocation>
</comment>
<dbReference type="STRING" id="76728.AQ490_24120"/>
<dbReference type="eggNOG" id="ENOG5032RFA">
    <property type="taxonomic scope" value="Bacteria"/>
</dbReference>
<sequence>MRMATVVECEIDMDLIVGMDLIIGVDRTLPVTAHFSYSSGYPYQVVATFRHGEEKIATWVFCRRLLLEGAFRRAGQGDVRIWPDHARSLVCIGLSAPGGSSLLLAPAEAVFRWNDRMCRVVPPGTESDHVDLDREVAALLGG</sequence>
<dbReference type="InterPro" id="IPR038658">
    <property type="entry name" value="SsgB_sf"/>
</dbReference>
<comment type="caution">
    <text evidence="7">The sequence shown here is derived from an EMBL/GenBank/DDBJ whole genome shotgun (WGS) entry which is preliminary data.</text>
</comment>
<dbReference type="Pfam" id="PF04686">
    <property type="entry name" value="SsgA"/>
    <property type="match status" value="1"/>
</dbReference>
<organism evidence="7 8">
    <name type="scientific">Wenjunlia vitaminophila</name>
    <name type="common">Streptomyces vitaminophilus</name>
    <dbReference type="NCBI Taxonomy" id="76728"/>
    <lineage>
        <taxon>Bacteria</taxon>
        <taxon>Bacillati</taxon>
        <taxon>Actinomycetota</taxon>
        <taxon>Actinomycetes</taxon>
        <taxon>Kitasatosporales</taxon>
        <taxon>Streptomycetaceae</taxon>
        <taxon>Wenjunlia</taxon>
    </lineage>
</organism>
<keyword evidence="3" id="KW-0132">Cell division</keyword>
<evidence type="ECO:0000313" key="7">
    <source>
        <dbReference type="EMBL" id="KRV48627.1"/>
    </source>
</evidence>
<dbReference type="GO" id="GO:0030428">
    <property type="term" value="C:cell septum"/>
    <property type="evidence" value="ECO:0007669"/>
    <property type="project" value="UniProtKB-SubCell"/>
</dbReference>
<evidence type="ECO:0000256" key="1">
    <source>
        <dbReference type="ARBA" id="ARBA00004431"/>
    </source>
</evidence>
<keyword evidence="6" id="KW-0131">Cell cycle</keyword>
<dbReference type="Gene3D" id="2.30.31.20">
    <property type="entry name" value="Sporulation-specific cell division protein SsgB"/>
    <property type="match status" value="1"/>
</dbReference>
<evidence type="ECO:0000256" key="6">
    <source>
        <dbReference type="ARBA" id="ARBA00023306"/>
    </source>
</evidence>
<dbReference type="Proteomes" id="UP000050867">
    <property type="component" value="Unassembled WGS sequence"/>
</dbReference>
<evidence type="ECO:0000256" key="5">
    <source>
        <dbReference type="ARBA" id="ARBA00023210"/>
    </source>
</evidence>
<evidence type="ECO:0000313" key="8">
    <source>
        <dbReference type="Proteomes" id="UP000050867"/>
    </source>
</evidence>
<dbReference type="RefSeq" id="WP_018383863.1">
    <property type="nucleotide sequence ID" value="NZ_LLZU01000020.1"/>
</dbReference>
<gene>
    <name evidence="7" type="ORF">AQ490_24120</name>
</gene>
<dbReference type="InterPro" id="IPR006776">
    <property type="entry name" value="SsgB"/>
</dbReference>
<evidence type="ECO:0000256" key="4">
    <source>
        <dbReference type="ARBA" id="ARBA00022969"/>
    </source>
</evidence>
<name>A0A0T6LR86_WENVI</name>
<comment type="similarity">
    <text evidence="2">Belongs to the SsgA family.</text>
</comment>
<dbReference type="EMBL" id="LLZU01000020">
    <property type="protein sequence ID" value="KRV48627.1"/>
    <property type="molecule type" value="Genomic_DNA"/>
</dbReference>
<dbReference type="GO" id="GO:0000917">
    <property type="term" value="P:division septum assembly"/>
    <property type="evidence" value="ECO:0007669"/>
    <property type="project" value="UniProtKB-KW"/>
</dbReference>
<dbReference type="GO" id="GO:0030435">
    <property type="term" value="P:sporulation resulting in formation of a cellular spore"/>
    <property type="evidence" value="ECO:0007669"/>
    <property type="project" value="UniProtKB-KW"/>
</dbReference>
<dbReference type="OrthoDB" id="3853096at2"/>
<keyword evidence="5" id="KW-0717">Septation</keyword>
<evidence type="ECO:0000256" key="3">
    <source>
        <dbReference type="ARBA" id="ARBA00022618"/>
    </source>
</evidence>
<protein>
    <submittedName>
        <fullName evidence="7">Uncharacterized protein</fullName>
    </submittedName>
</protein>
<dbReference type="AlphaFoldDB" id="A0A0T6LR86"/>
<keyword evidence="8" id="KW-1185">Reference proteome</keyword>